<evidence type="ECO:0008006" key="3">
    <source>
        <dbReference type="Google" id="ProtNLM"/>
    </source>
</evidence>
<dbReference type="AlphaFoldDB" id="A0A2P8FDM1"/>
<dbReference type="EMBL" id="PYGJ01000005">
    <property type="protein sequence ID" value="PSL19819.1"/>
    <property type="molecule type" value="Genomic_DNA"/>
</dbReference>
<keyword evidence="2" id="KW-1185">Reference proteome</keyword>
<protein>
    <recommendedName>
        <fullName evidence="3">T4 beta protein</fullName>
    </recommendedName>
</protein>
<evidence type="ECO:0000313" key="1">
    <source>
        <dbReference type="EMBL" id="PSL19819.1"/>
    </source>
</evidence>
<accession>A0A2P8FDM1</accession>
<evidence type="ECO:0000313" key="2">
    <source>
        <dbReference type="Proteomes" id="UP000240418"/>
    </source>
</evidence>
<comment type="caution">
    <text evidence="1">The sequence shown here is derived from an EMBL/GenBank/DDBJ whole genome shotgun (WGS) entry which is preliminary data.</text>
</comment>
<dbReference type="RefSeq" id="WP_106608465.1">
    <property type="nucleotide sequence ID" value="NZ_PYGJ01000005.1"/>
</dbReference>
<reference evidence="1 2" key="1">
    <citation type="submission" date="2018-03" db="EMBL/GenBank/DDBJ databases">
        <title>Genomic Encyclopedia of Archaeal and Bacterial Type Strains, Phase II (KMG-II): from individual species to whole genera.</title>
        <authorList>
            <person name="Goeker M."/>
        </authorList>
    </citation>
    <scope>NUCLEOTIDE SEQUENCE [LARGE SCALE GENOMIC DNA]</scope>
    <source>
        <strain evidence="1 2">DSM 100673</strain>
    </source>
</reference>
<organism evidence="1 2">
    <name type="scientific">Shimia abyssi</name>
    <dbReference type="NCBI Taxonomy" id="1662395"/>
    <lineage>
        <taxon>Bacteria</taxon>
        <taxon>Pseudomonadati</taxon>
        <taxon>Pseudomonadota</taxon>
        <taxon>Alphaproteobacteria</taxon>
        <taxon>Rhodobacterales</taxon>
        <taxon>Roseobacteraceae</taxon>
    </lineage>
</organism>
<proteinExistence type="predicted"/>
<gene>
    <name evidence="1" type="ORF">CLV88_105244</name>
</gene>
<dbReference type="OrthoDB" id="7824587at2"/>
<dbReference type="Proteomes" id="UP000240418">
    <property type="component" value="Unassembled WGS sequence"/>
</dbReference>
<sequence length="374" mass="42454">MLHYASGTPANDEFQVVENQLARQRLLSVHCDYFKSVLRWVDDLRNGVLSFEDQLTRTPSLSSKLVRADNRMRQELSDRGFDQQTWVPYEDALRNLSSRLGPGYPRSIMLDTGAFTDWGKGQRSDVDTVIRSYTDFLERAAGLFDEIYLINLDEIPGEQGRRATEAETAEAIKQSDENFAKLKSEFDVTVLPVFHQDESITRLNEVVDMADGYICLSPNNDFAQKVREDWTLFHNTAVPGVQCHGLATTGNRMMQIAGLYSGDSTSWKTHSGNGNIDVRWDEPRVADQLGAPPVTPYYRKAHVAIERNEYDGNRALPNNKDHITELTEREQQHVRQRAENYLPFPMVQLDRRAMSIVSLGEIQSVAEDDHALAA</sequence>
<name>A0A2P8FDM1_9RHOB</name>